<dbReference type="PANTHER" id="PTHR30204">
    <property type="entry name" value="REDOX-CYCLING DRUG-SENSING TRANSCRIPTIONAL ACTIVATOR SOXR"/>
    <property type="match status" value="1"/>
</dbReference>
<dbReference type="EMBL" id="AYER01000003">
    <property type="protein sequence ID" value="ESK40461.1"/>
    <property type="molecule type" value="Genomic_DNA"/>
</dbReference>
<dbReference type="RefSeq" id="WP_023272494.1">
    <property type="nucleotide sequence ID" value="NZ_KI530712.1"/>
</dbReference>
<dbReference type="GO" id="GO:0003677">
    <property type="term" value="F:DNA binding"/>
    <property type="evidence" value="ECO:0007669"/>
    <property type="project" value="UniProtKB-KW"/>
</dbReference>
<organism evidence="8 9">
    <name type="scientific">Acinetobacter nectaris CIP 110549</name>
    <dbReference type="NCBI Taxonomy" id="1392540"/>
    <lineage>
        <taxon>Bacteria</taxon>
        <taxon>Pseudomonadati</taxon>
        <taxon>Pseudomonadota</taxon>
        <taxon>Gammaproteobacteria</taxon>
        <taxon>Moraxellales</taxon>
        <taxon>Moraxellaceae</taxon>
        <taxon>Acinetobacter</taxon>
    </lineage>
</organism>
<dbReference type="STRING" id="1392540.P256_00914"/>
<dbReference type="PATRIC" id="fig|1392540.3.peg.885"/>
<sequence>MNIGEVSKKTGLSNKMIRYYESIGLLPKVKRTDAGYRFYEQADVQTLQFILHAKALNFSTEQTKALLQLWRNKDRHSAEVKALATKHIAQLNTQIEQLKSMVSVLKETAECCSGNENADCPILEKIEQGEKNIWFSK</sequence>
<evidence type="ECO:0000256" key="2">
    <source>
        <dbReference type="ARBA" id="ARBA00022490"/>
    </source>
</evidence>
<dbReference type="InterPro" id="IPR047057">
    <property type="entry name" value="MerR_fam"/>
</dbReference>
<dbReference type="SMART" id="SM00422">
    <property type="entry name" value="HTH_MERR"/>
    <property type="match status" value="1"/>
</dbReference>
<evidence type="ECO:0000256" key="4">
    <source>
        <dbReference type="ARBA" id="ARBA00023125"/>
    </source>
</evidence>
<evidence type="ECO:0000256" key="3">
    <source>
        <dbReference type="ARBA" id="ARBA00023015"/>
    </source>
</evidence>
<dbReference type="eggNOG" id="COG0789">
    <property type="taxonomic scope" value="Bacteria"/>
</dbReference>
<reference evidence="8 9" key="1">
    <citation type="submission" date="2013-10" db="EMBL/GenBank/DDBJ databases">
        <title>The Genome Sequence of Acinetobacter nectaris CIP 110549.</title>
        <authorList>
            <consortium name="The Broad Institute Genomics Platform"/>
            <consortium name="The Broad Institute Genome Sequencing Center for Infectious Disease"/>
            <person name="Cerqueira G."/>
            <person name="Feldgarden M."/>
            <person name="Courvalin P."/>
            <person name="Grillot-Courvalin C."/>
            <person name="Clermont D."/>
            <person name="Rocha E."/>
            <person name="Yoon E.-J."/>
            <person name="Nemec A."/>
            <person name="Young S.K."/>
            <person name="Zeng Q."/>
            <person name="Gargeya S."/>
            <person name="Fitzgerald M."/>
            <person name="Abouelleil A."/>
            <person name="Alvarado L."/>
            <person name="Berlin A.M."/>
            <person name="Chapman S.B."/>
            <person name="Gainer-Dewar J."/>
            <person name="Goldberg J."/>
            <person name="Gnerre S."/>
            <person name="Griggs A."/>
            <person name="Gujja S."/>
            <person name="Hansen M."/>
            <person name="Howarth C."/>
            <person name="Imamovic A."/>
            <person name="Ireland A."/>
            <person name="Larimer J."/>
            <person name="McCowan C."/>
            <person name="Murphy C."/>
            <person name="Pearson M."/>
            <person name="Poon T.W."/>
            <person name="Priest M."/>
            <person name="Roberts A."/>
            <person name="Saif S."/>
            <person name="Shea T."/>
            <person name="Sykes S."/>
            <person name="Wortman J."/>
            <person name="Nusbaum C."/>
            <person name="Birren B."/>
        </authorList>
    </citation>
    <scope>NUCLEOTIDE SEQUENCE [LARGE SCALE GENOMIC DNA]</scope>
    <source>
        <strain evidence="8 9">CIP 110549</strain>
    </source>
</reference>
<dbReference type="AlphaFoldDB" id="V2TQX9"/>
<protein>
    <submittedName>
        <fullName evidence="8">Cu(I)-responsive transcriptional regulator</fullName>
    </submittedName>
</protein>
<dbReference type="GO" id="GO:0005507">
    <property type="term" value="F:copper ion binding"/>
    <property type="evidence" value="ECO:0007669"/>
    <property type="project" value="InterPro"/>
</dbReference>
<evidence type="ECO:0000313" key="9">
    <source>
        <dbReference type="Proteomes" id="UP000023785"/>
    </source>
</evidence>
<dbReference type="InterPro" id="IPR011789">
    <property type="entry name" value="CueR"/>
</dbReference>
<dbReference type="GO" id="GO:0045893">
    <property type="term" value="P:positive regulation of DNA-templated transcription"/>
    <property type="evidence" value="ECO:0007669"/>
    <property type="project" value="InterPro"/>
</dbReference>
<proteinExistence type="predicted"/>
<keyword evidence="5" id="KW-0804">Transcription</keyword>
<dbReference type="NCBIfam" id="TIGR02044">
    <property type="entry name" value="CueR"/>
    <property type="match status" value="1"/>
</dbReference>
<keyword evidence="3" id="KW-0805">Transcription regulation</keyword>
<evidence type="ECO:0000256" key="6">
    <source>
        <dbReference type="SAM" id="Coils"/>
    </source>
</evidence>
<dbReference type="Proteomes" id="UP000023785">
    <property type="component" value="Unassembled WGS sequence"/>
</dbReference>
<dbReference type="GO" id="GO:0003700">
    <property type="term" value="F:DNA-binding transcription factor activity"/>
    <property type="evidence" value="ECO:0007669"/>
    <property type="project" value="InterPro"/>
</dbReference>
<comment type="caution">
    <text evidence="8">The sequence shown here is derived from an EMBL/GenBank/DDBJ whole genome shotgun (WGS) entry which is preliminary data.</text>
</comment>
<dbReference type="GO" id="GO:0005737">
    <property type="term" value="C:cytoplasm"/>
    <property type="evidence" value="ECO:0007669"/>
    <property type="project" value="UniProtKB-SubCell"/>
</dbReference>
<dbReference type="SUPFAM" id="SSF46955">
    <property type="entry name" value="Putative DNA-binding domain"/>
    <property type="match status" value="1"/>
</dbReference>
<dbReference type="InterPro" id="IPR009061">
    <property type="entry name" value="DNA-bd_dom_put_sf"/>
</dbReference>
<dbReference type="HOGENOM" id="CLU_060077_2_0_6"/>
<dbReference type="PROSITE" id="PS00552">
    <property type="entry name" value="HTH_MERR_1"/>
    <property type="match status" value="1"/>
</dbReference>
<dbReference type="PANTHER" id="PTHR30204:SF94">
    <property type="entry name" value="HEAVY METAL-DEPENDENT TRANSCRIPTIONAL REGULATOR HI_0293-RELATED"/>
    <property type="match status" value="1"/>
</dbReference>
<comment type="subcellular location">
    <subcellularLocation>
        <location evidence="1">Cytoplasm</location>
    </subcellularLocation>
</comment>
<dbReference type="Pfam" id="PF13411">
    <property type="entry name" value="MerR_1"/>
    <property type="match status" value="1"/>
</dbReference>
<dbReference type="Gene3D" id="1.10.1660.10">
    <property type="match status" value="1"/>
</dbReference>
<name>V2TQX9_9GAMM</name>
<dbReference type="PROSITE" id="PS50937">
    <property type="entry name" value="HTH_MERR_2"/>
    <property type="match status" value="1"/>
</dbReference>
<dbReference type="OrthoDB" id="9808480at2"/>
<evidence type="ECO:0000256" key="5">
    <source>
        <dbReference type="ARBA" id="ARBA00023163"/>
    </source>
</evidence>
<evidence type="ECO:0000313" key="8">
    <source>
        <dbReference type="EMBL" id="ESK40461.1"/>
    </source>
</evidence>
<dbReference type="PRINTS" id="PR00040">
    <property type="entry name" value="HTHMERR"/>
</dbReference>
<evidence type="ECO:0000256" key="1">
    <source>
        <dbReference type="ARBA" id="ARBA00004496"/>
    </source>
</evidence>
<dbReference type="InterPro" id="IPR000551">
    <property type="entry name" value="MerR-type_HTH_dom"/>
</dbReference>
<keyword evidence="2" id="KW-0963">Cytoplasm</keyword>
<feature type="coiled-coil region" evidence="6">
    <location>
        <begin position="81"/>
        <end position="108"/>
    </location>
</feature>
<accession>V2TQX9</accession>
<gene>
    <name evidence="8" type="ORF">P256_00914</name>
</gene>
<keyword evidence="4" id="KW-0238">DNA-binding</keyword>
<evidence type="ECO:0000259" key="7">
    <source>
        <dbReference type="PROSITE" id="PS50937"/>
    </source>
</evidence>
<keyword evidence="6" id="KW-0175">Coiled coil</keyword>
<feature type="domain" description="HTH merR-type" evidence="7">
    <location>
        <begin position="1"/>
        <end position="69"/>
    </location>
</feature>
<keyword evidence="9" id="KW-1185">Reference proteome</keyword>
<dbReference type="CDD" id="cd01108">
    <property type="entry name" value="HTH_CueR"/>
    <property type="match status" value="1"/>
</dbReference>